<sequence>MEVITRTKRAINMCLFTAREPYIVSPLVVGNQSAQYKLLRMTLDSNDTSGAGPTPSSEKDTLPPKSHDVLTKDHMYNTEDSALFNSPATMEGKPTPPTCFFLDRFRQKSEP</sequence>
<gene>
    <name evidence="2" type="ORF">ABVK25_003788</name>
</gene>
<evidence type="ECO:0000313" key="3">
    <source>
        <dbReference type="Proteomes" id="UP001590951"/>
    </source>
</evidence>
<protein>
    <submittedName>
        <fullName evidence="2">Uncharacterized protein</fullName>
    </submittedName>
</protein>
<reference evidence="2 3" key="1">
    <citation type="submission" date="2024-09" db="EMBL/GenBank/DDBJ databases">
        <title>Rethinking Asexuality: The Enigmatic Case of Functional Sexual Genes in Lepraria (Stereocaulaceae).</title>
        <authorList>
            <person name="Doellman M."/>
            <person name="Sun Y."/>
            <person name="Barcenas-Pena A."/>
            <person name="Lumbsch H.T."/>
            <person name="Grewe F."/>
        </authorList>
    </citation>
    <scope>NUCLEOTIDE SEQUENCE [LARGE SCALE GENOMIC DNA]</scope>
    <source>
        <strain evidence="2 3">Grewe 0041</strain>
    </source>
</reference>
<name>A0ABR4BER2_9LECA</name>
<accession>A0ABR4BER2</accession>
<organism evidence="2 3">
    <name type="scientific">Lepraria finkii</name>
    <dbReference type="NCBI Taxonomy" id="1340010"/>
    <lineage>
        <taxon>Eukaryota</taxon>
        <taxon>Fungi</taxon>
        <taxon>Dikarya</taxon>
        <taxon>Ascomycota</taxon>
        <taxon>Pezizomycotina</taxon>
        <taxon>Lecanoromycetes</taxon>
        <taxon>OSLEUM clade</taxon>
        <taxon>Lecanoromycetidae</taxon>
        <taxon>Lecanorales</taxon>
        <taxon>Lecanorineae</taxon>
        <taxon>Stereocaulaceae</taxon>
        <taxon>Lepraria</taxon>
    </lineage>
</organism>
<dbReference type="Proteomes" id="UP001590951">
    <property type="component" value="Unassembled WGS sequence"/>
</dbReference>
<comment type="caution">
    <text evidence="2">The sequence shown here is derived from an EMBL/GenBank/DDBJ whole genome shotgun (WGS) entry which is preliminary data.</text>
</comment>
<evidence type="ECO:0000313" key="2">
    <source>
        <dbReference type="EMBL" id="KAL2056145.1"/>
    </source>
</evidence>
<feature type="region of interest" description="Disordered" evidence="1">
    <location>
        <begin position="44"/>
        <end position="97"/>
    </location>
</feature>
<feature type="compositionally biased region" description="Basic and acidic residues" evidence="1">
    <location>
        <begin position="57"/>
        <end position="77"/>
    </location>
</feature>
<dbReference type="EMBL" id="JBHFEH010000009">
    <property type="protein sequence ID" value="KAL2056145.1"/>
    <property type="molecule type" value="Genomic_DNA"/>
</dbReference>
<feature type="compositionally biased region" description="Polar residues" evidence="1">
    <location>
        <begin position="44"/>
        <end position="56"/>
    </location>
</feature>
<keyword evidence="3" id="KW-1185">Reference proteome</keyword>
<feature type="compositionally biased region" description="Polar residues" evidence="1">
    <location>
        <begin position="78"/>
        <end position="88"/>
    </location>
</feature>
<evidence type="ECO:0000256" key="1">
    <source>
        <dbReference type="SAM" id="MobiDB-lite"/>
    </source>
</evidence>
<proteinExistence type="predicted"/>